<comment type="caution">
    <text evidence="6">Lacks conserved residue(s) required for the propagation of feature annotation.</text>
</comment>
<dbReference type="GO" id="GO:0005737">
    <property type="term" value="C:cytoplasm"/>
    <property type="evidence" value="ECO:0007669"/>
    <property type="project" value="UniProtKB-SubCell"/>
</dbReference>
<keyword evidence="4 6" id="KW-0520">NAD</keyword>
<comment type="subcellular location">
    <subcellularLocation>
        <location evidence="6">Cytoplasm</location>
    </subcellularLocation>
</comment>
<dbReference type="RefSeq" id="WP_014796732.1">
    <property type="nucleotide sequence ID" value="NC_018018.1"/>
</dbReference>
<evidence type="ECO:0000256" key="3">
    <source>
        <dbReference type="ARBA" id="ARBA00022857"/>
    </source>
</evidence>
<evidence type="ECO:0000256" key="2">
    <source>
        <dbReference type="ARBA" id="ARBA00022777"/>
    </source>
</evidence>
<dbReference type="InterPro" id="IPR017437">
    <property type="entry name" value="ATP-NAD_kinase_PpnK-typ_C"/>
</dbReference>
<dbReference type="EC" id="2.7.1.23" evidence="6"/>
<dbReference type="PANTHER" id="PTHR20275:SF0">
    <property type="entry name" value="NAD KINASE"/>
    <property type="match status" value="1"/>
</dbReference>
<dbReference type="PANTHER" id="PTHR20275">
    <property type="entry name" value="NAD KINASE"/>
    <property type="match status" value="1"/>
</dbReference>
<dbReference type="Pfam" id="PF20143">
    <property type="entry name" value="NAD_kinase_C"/>
    <property type="match status" value="1"/>
</dbReference>
<feature type="binding site" evidence="6">
    <location>
        <position position="177"/>
    </location>
    <ligand>
        <name>NAD(+)</name>
        <dbReference type="ChEBI" id="CHEBI:57540"/>
    </ligand>
</feature>
<dbReference type="Gene3D" id="2.60.200.30">
    <property type="entry name" value="Probable inorganic polyphosphate/atp-NAD kinase, domain 2"/>
    <property type="match status" value="1"/>
</dbReference>
<keyword evidence="6" id="KW-0547">Nucleotide-binding</keyword>
<comment type="cofactor">
    <cofactor evidence="6">
        <name>a divalent metal cation</name>
        <dbReference type="ChEBI" id="CHEBI:60240"/>
    </cofactor>
</comment>
<evidence type="ECO:0000256" key="1">
    <source>
        <dbReference type="ARBA" id="ARBA00022679"/>
    </source>
</evidence>
<comment type="similarity">
    <text evidence="6">Belongs to the NAD kinase family.</text>
</comment>
<feature type="binding site" evidence="6">
    <location>
        <begin position="188"/>
        <end position="193"/>
    </location>
    <ligand>
        <name>NAD(+)</name>
        <dbReference type="ChEBI" id="CHEBI:57540"/>
    </ligand>
</feature>
<dbReference type="EMBL" id="CP003345">
    <property type="protein sequence ID" value="AFM03274.1"/>
    <property type="molecule type" value="Genomic_DNA"/>
</dbReference>
<sequence>MKRVAIHSKDVAESKLFFVKQIFTELENYGVEIIISKDFDRLLHAINFRPNIVGTFSAPHHLIGVDLMLSVGGDGTFLEAATIVQHQNVPILGINTGRLGFLATTSKEQIHSALESLMAGHYTLDERILLELESDRDLFKGVNIALNEFAIMKRDSSSMIVVHTYIDGEYLNSYWADGLIVATPTGSTGYSLSVGGPVVVPQSNNFIIAPVSPHNLNVRPLIVPTESVIAFEIEGRSKNFLVSLDSRSRKVDSTIQLAVRRCNYTCKMIRLDGDSFLKTLREKLNWGMDIRNYLNRY</sequence>
<dbReference type="InterPro" id="IPR017438">
    <property type="entry name" value="ATP-NAD_kinase_N"/>
</dbReference>
<dbReference type="GO" id="GO:0003951">
    <property type="term" value="F:NAD+ kinase activity"/>
    <property type="evidence" value="ECO:0007669"/>
    <property type="project" value="UniProtKB-UniRule"/>
</dbReference>
<keyword evidence="1 6" id="KW-0808">Transferase</keyword>
<dbReference type="KEGG" id="fli:Fleli_0816"/>
<evidence type="ECO:0000313" key="8">
    <source>
        <dbReference type="Proteomes" id="UP000006054"/>
    </source>
</evidence>
<dbReference type="HOGENOM" id="CLU_008831_0_3_10"/>
<proteinExistence type="inferred from homology"/>
<dbReference type="AlphaFoldDB" id="I4AH39"/>
<comment type="catalytic activity">
    <reaction evidence="5 6">
        <text>NAD(+) + ATP = ADP + NADP(+) + H(+)</text>
        <dbReference type="Rhea" id="RHEA:18629"/>
        <dbReference type="ChEBI" id="CHEBI:15378"/>
        <dbReference type="ChEBI" id="CHEBI:30616"/>
        <dbReference type="ChEBI" id="CHEBI:57540"/>
        <dbReference type="ChEBI" id="CHEBI:58349"/>
        <dbReference type="ChEBI" id="CHEBI:456216"/>
        <dbReference type="EC" id="2.7.1.23"/>
    </reaction>
</comment>
<dbReference type="STRING" id="880071.Fleli_0816"/>
<feature type="binding site" evidence="6">
    <location>
        <begin position="74"/>
        <end position="75"/>
    </location>
    <ligand>
        <name>NAD(+)</name>
        <dbReference type="ChEBI" id="CHEBI:57540"/>
    </ligand>
</feature>
<keyword evidence="8" id="KW-1185">Reference proteome</keyword>
<name>I4AH39_BERLS</name>
<evidence type="ECO:0000256" key="4">
    <source>
        <dbReference type="ARBA" id="ARBA00023027"/>
    </source>
</evidence>
<dbReference type="GO" id="GO:0051287">
    <property type="term" value="F:NAD binding"/>
    <property type="evidence" value="ECO:0007669"/>
    <property type="project" value="UniProtKB-ARBA"/>
</dbReference>
<comment type="function">
    <text evidence="6">Involved in the regulation of the intracellular balance of NAD and NADP, and is a key enzyme in the biosynthesis of NADP. Catalyzes specifically the phosphorylation on 2'-hydroxyl of the adenosine moiety of NAD to yield NADP.</text>
</comment>
<dbReference type="GO" id="GO:0006741">
    <property type="term" value="P:NADP+ biosynthetic process"/>
    <property type="evidence" value="ECO:0007669"/>
    <property type="project" value="UniProtKB-UniRule"/>
</dbReference>
<dbReference type="HAMAP" id="MF_00361">
    <property type="entry name" value="NAD_kinase"/>
    <property type="match status" value="1"/>
</dbReference>
<dbReference type="Gene3D" id="3.40.50.10330">
    <property type="entry name" value="Probable inorganic polyphosphate/atp-NAD kinase, domain 1"/>
    <property type="match status" value="1"/>
</dbReference>
<organism evidence="7 8">
    <name type="scientific">Bernardetia litoralis (strain ATCC 23117 / DSM 6794 / NBRC 15988 / NCIMB 1366 / Fx l1 / Sio-4)</name>
    <name type="common">Flexibacter litoralis</name>
    <dbReference type="NCBI Taxonomy" id="880071"/>
    <lineage>
        <taxon>Bacteria</taxon>
        <taxon>Pseudomonadati</taxon>
        <taxon>Bacteroidota</taxon>
        <taxon>Cytophagia</taxon>
        <taxon>Cytophagales</taxon>
        <taxon>Bernardetiaceae</taxon>
        <taxon>Bernardetia</taxon>
    </lineage>
</organism>
<keyword evidence="3 6" id="KW-0521">NADP</keyword>
<accession>I4AH39</accession>
<dbReference type="GO" id="GO:0046872">
    <property type="term" value="F:metal ion binding"/>
    <property type="evidence" value="ECO:0007669"/>
    <property type="project" value="UniProtKB-UniRule"/>
</dbReference>
<keyword evidence="6" id="KW-0963">Cytoplasm</keyword>
<feature type="binding site" evidence="6">
    <location>
        <begin position="147"/>
        <end position="148"/>
    </location>
    <ligand>
        <name>NAD(+)</name>
        <dbReference type="ChEBI" id="CHEBI:57540"/>
    </ligand>
</feature>
<dbReference type="Pfam" id="PF01513">
    <property type="entry name" value="NAD_kinase"/>
    <property type="match status" value="1"/>
</dbReference>
<evidence type="ECO:0000256" key="5">
    <source>
        <dbReference type="ARBA" id="ARBA00047925"/>
    </source>
</evidence>
<dbReference type="InterPro" id="IPR016064">
    <property type="entry name" value="NAD/diacylglycerol_kinase_sf"/>
</dbReference>
<keyword evidence="2 6" id="KW-0418">Kinase</keyword>
<dbReference type="eggNOG" id="COG0061">
    <property type="taxonomic scope" value="Bacteria"/>
</dbReference>
<gene>
    <name evidence="6" type="primary">nadK</name>
    <name evidence="7" type="ordered locus">Fleli_0816</name>
</gene>
<dbReference type="SUPFAM" id="SSF111331">
    <property type="entry name" value="NAD kinase/diacylglycerol kinase-like"/>
    <property type="match status" value="1"/>
</dbReference>
<evidence type="ECO:0000313" key="7">
    <source>
        <dbReference type="EMBL" id="AFM03274.1"/>
    </source>
</evidence>
<evidence type="ECO:0000256" key="6">
    <source>
        <dbReference type="HAMAP-Rule" id="MF_00361"/>
    </source>
</evidence>
<protein>
    <recommendedName>
        <fullName evidence="6">NAD kinase</fullName>
        <ecNumber evidence="6">2.7.1.23</ecNumber>
    </recommendedName>
    <alternativeName>
        <fullName evidence="6">ATP-dependent NAD kinase</fullName>
    </alternativeName>
</protein>
<reference evidence="8" key="1">
    <citation type="submission" date="2012-06" db="EMBL/GenBank/DDBJ databases">
        <title>The complete genome of Flexibacter litoralis DSM 6794.</title>
        <authorList>
            <person name="Lucas S."/>
            <person name="Copeland A."/>
            <person name="Lapidus A."/>
            <person name="Glavina del Rio T."/>
            <person name="Dalin E."/>
            <person name="Tice H."/>
            <person name="Bruce D."/>
            <person name="Goodwin L."/>
            <person name="Pitluck S."/>
            <person name="Peters L."/>
            <person name="Ovchinnikova G."/>
            <person name="Lu M."/>
            <person name="Kyrpides N."/>
            <person name="Mavromatis K."/>
            <person name="Ivanova N."/>
            <person name="Brettin T."/>
            <person name="Detter J.C."/>
            <person name="Han C."/>
            <person name="Larimer F."/>
            <person name="Land M."/>
            <person name="Hauser L."/>
            <person name="Markowitz V."/>
            <person name="Cheng J.-F."/>
            <person name="Hugenholtz P."/>
            <person name="Woyke T."/>
            <person name="Wu D."/>
            <person name="Spring S."/>
            <person name="Lang E."/>
            <person name="Kopitz M."/>
            <person name="Brambilla E."/>
            <person name="Klenk H.-P."/>
            <person name="Eisen J.A."/>
        </authorList>
    </citation>
    <scope>NUCLEOTIDE SEQUENCE [LARGE SCALE GENOMIC DNA]</scope>
    <source>
        <strain evidence="8">ATCC 23117 / DSM 6794 / NBRC 15988 / NCIMB 1366 / Sio-4</strain>
    </source>
</reference>
<dbReference type="NCBIfam" id="NF002521">
    <property type="entry name" value="PRK01911.1"/>
    <property type="match status" value="1"/>
</dbReference>
<dbReference type="GO" id="GO:0019674">
    <property type="term" value="P:NAD+ metabolic process"/>
    <property type="evidence" value="ECO:0007669"/>
    <property type="project" value="InterPro"/>
</dbReference>
<dbReference type="InterPro" id="IPR002504">
    <property type="entry name" value="NADK"/>
</dbReference>
<feature type="active site" description="Proton acceptor" evidence="6">
    <location>
        <position position="74"/>
    </location>
</feature>
<dbReference type="PATRIC" id="fig|880071.3.peg.790"/>
<dbReference type="Proteomes" id="UP000006054">
    <property type="component" value="Chromosome"/>
</dbReference>
<dbReference type="GO" id="GO:0005524">
    <property type="term" value="F:ATP binding"/>
    <property type="evidence" value="ECO:0007669"/>
    <property type="project" value="UniProtKB-KW"/>
</dbReference>
<keyword evidence="6" id="KW-0067">ATP-binding</keyword>